<evidence type="ECO:0000256" key="3">
    <source>
        <dbReference type="ARBA" id="ARBA00004556"/>
    </source>
</evidence>
<organism evidence="17">
    <name type="scientific">Oppiella nova</name>
    <dbReference type="NCBI Taxonomy" id="334625"/>
    <lineage>
        <taxon>Eukaryota</taxon>
        <taxon>Metazoa</taxon>
        <taxon>Ecdysozoa</taxon>
        <taxon>Arthropoda</taxon>
        <taxon>Chelicerata</taxon>
        <taxon>Arachnida</taxon>
        <taxon>Acari</taxon>
        <taxon>Acariformes</taxon>
        <taxon>Sarcoptiformes</taxon>
        <taxon>Oribatida</taxon>
        <taxon>Brachypylina</taxon>
        <taxon>Oppioidea</taxon>
        <taxon>Oppiidae</taxon>
        <taxon>Oppiella</taxon>
    </lineage>
</organism>
<feature type="domain" description="USP" evidence="15">
    <location>
        <begin position="422"/>
        <end position="743"/>
    </location>
</feature>
<dbReference type="PROSITE" id="PS50235">
    <property type="entry name" value="USP_3"/>
    <property type="match status" value="1"/>
</dbReference>
<feature type="compositionally biased region" description="Low complexity" evidence="14">
    <location>
        <begin position="1"/>
        <end position="23"/>
    </location>
</feature>
<evidence type="ECO:0000256" key="8">
    <source>
        <dbReference type="ARBA" id="ARBA00022670"/>
    </source>
</evidence>
<keyword evidence="9" id="KW-0479">Metal-binding</keyword>
<keyword evidence="7" id="KW-0597">Phosphoprotein</keyword>
<evidence type="ECO:0000256" key="5">
    <source>
        <dbReference type="ARBA" id="ARBA00012759"/>
    </source>
</evidence>
<evidence type="ECO:0000259" key="16">
    <source>
        <dbReference type="PROSITE" id="PS50245"/>
    </source>
</evidence>
<feature type="region of interest" description="Disordered" evidence="14">
    <location>
        <begin position="136"/>
        <end position="191"/>
    </location>
</feature>
<dbReference type="Pfam" id="PF01302">
    <property type="entry name" value="CAP_GLY"/>
    <property type="match status" value="2"/>
</dbReference>
<dbReference type="GO" id="GO:0046872">
    <property type="term" value="F:metal ion binding"/>
    <property type="evidence" value="ECO:0007669"/>
    <property type="project" value="UniProtKB-KW"/>
</dbReference>
<keyword evidence="12" id="KW-0788">Thiol protease</keyword>
<dbReference type="InterPro" id="IPR000938">
    <property type="entry name" value="CAP-Gly_domain"/>
</dbReference>
<dbReference type="Proteomes" id="UP000728032">
    <property type="component" value="Unassembled WGS sequence"/>
</dbReference>
<dbReference type="FunFam" id="3.90.70.10:FF:000009">
    <property type="entry name" value="Putative ubiquitin carboxyl-terminal hydrolase CYLD"/>
    <property type="match status" value="1"/>
</dbReference>
<evidence type="ECO:0000259" key="15">
    <source>
        <dbReference type="PROSITE" id="PS50235"/>
    </source>
</evidence>
<dbReference type="EC" id="3.4.19.12" evidence="5"/>
<evidence type="ECO:0000256" key="4">
    <source>
        <dbReference type="ARBA" id="ARBA00009085"/>
    </source>
</evidence>
<evidence type="ECO:0000256" key="1">
    <source>
        <dbReference type="ARBA" id="ARBA00000707"/>
    </source>
</evidence>
<dbReference type="SMART" id="SM01052">
    <property type="entry name" value="CAP_GLY"/>
    <property type="match status" value="2"/>
</dbReference>
<dbReference type="PANTHER" id="PTHR11830">
    <property type="entry name" value="40S RIBOSOMAL PROTEIN S3A"/>
    <property type="match status" value="1"/>
</dbReference>
<feature type="domain" description="CAP-Gly" evidence="16">
    <location>
        <begin position="338"/>
        <end position="371"/>
    </location>
</feature>
<keyword evidence="18" id="KW-1185">Reference proteome</keyword>
<evidence type="ECO:0000256" key="7">
    <source>
        <dbReference type="ARBA" id="ARBA00022553"/>
    </source>
</evidence>
<dbReference type="OrthoDB" id="6287070at2759"/>
<dbReference type="GO" id="GO:0005813">
    <property type="term" value="C:centrosome"/>
    <property type="evidence" value="ECO:0007669"/>
    <property type="project" value="UniProtKB-SubCell"/>
</dbReference>
<dbReference type="GO" id="GO:0004843">
    <property type="term" value="F:cysteine-type deubiquitinase activity"/>
    <property type="evidence" value="ECO:0007669"/>
    <property type="project" value="UniProtKB-EC"/>
</dbReference>
<dbReference type="InterPro" id="IPR036859">
    <property type="entry name" value="CAP-Gly_dom_sf"/>
</dbReference>
<evidence type="ECO:0000256" key="14">
    <source>
        <dbReference type="SAM" id="MobiDB-lite"/>
    </source>
</evidence>
<dbReference type="Pfam" id="PF00443">
    <property type="entry name" value="UCH"/>
    <property type="match status" value="1"/>
</dbReference>
<dbReference type="GO" id="GO:0048471">
    <property type="term" value="C:perinuclear region of cytoplasm"/>
    <property type="evidence" value="ECO:0007669"/>
    <property type="project" value="UniProtKB-SubCell"/>
</dbReference>
<proteinExistence type="inferred from homology"/>
<sequence length="782" mass="87306">MQNQSNMISSSSGSHRRVASNSSTSSGNCQTTNKELLKPLSLAECVADGCPPPTLALNDKVVWISDMGPEFGCVKWLGKLPDVGTDWMAGVDFVNAVGSGTGLYNDHQLFETRLNHASLVPVIGLMKAHDYLGASNASNPPIPSHGHHFAHNTPVPQKPRRTKANKKESDLKGDDKRVSMPSGHKSMASEVNPIESHSVAIVDMNKSSHNSSNHINTNHSSKAKPINSSIVSITNTSNSLNTHSTSESPLNSSLSSHLTEKQPKVSDKEAFNSWNNCLSEDVRDGLTHVNGLSGHDFEIGSVVELNIDGISRYGVVQWIGPLAVPSDENHEPSDCLMAGIELEEEVNGLSDGTYNGKRYFDCAPRKGYFVKLSHCLKDSRFASMSERRRSALFGSIDCPTVTGDVPPLSTSDDLQALCGKNRGIQGHHNSCYLDATLFSMFSCTTIFESLLHRPPRPTDIPEYKEVQRVLKEEIVNPLRANLYVRADRVMHLRTLLEKISSVRGLTSEEKDPEEFLNLLLNEILKAEPYLKLSSGLESFFYQLFVEKDEKLTLPSVQQLFDQSFLASDIKLREVPPCLLIQMPRFGRQFKMYPRIVPSLYLDITDVLDNSPRQCAICGQCAEYECKECFGLFGEGLDSTAFCGKCIDKNHSHKKRSKHKTTKLSIPAEFHMLREHSQVPRIYMELFAVLCIETSHYVSFVKCGSGPDSPWCFFDSMADRKGEQNGYNIPEVVSFPDLRWWLSEEGTAFLLNTKDDKMLPEMPRRLFSDAYICWYASDVLRYR</sequence>
<feature type="compositionally biased region" description="Basic and acidic residues" evidence="14">
    <location>
        <begin position="165"/>
        <end position="178"/>
    </location>
</feature>
<feature type="region of interest" description="Disordered" evidence="14">
    <location>
        <begin position="237"/>
        <end position="266"/>
    </location>
</feature>
<dbReference type="EMBL" id="CAJPVJ010003968">
    <property type="protein sequence ID" value="CAG2168154.1"/>
    <property type="molecule type" value="Genomic_DNA"/>
</dbReference>
<protein>
    <recommendedName>
        <fullName evidence="5">ubiquitinyl hydrolase 1</fullName>
        <ecNumber evidence="5">3.4.19.12</ecNumber>
    </recommendedName>
</protein>
<comment type="catalytic activity">
    <reaction evidence="1">
        <text>Thiol-dependent hydrolysis of ester, thioester, amide, peptide and isopeptide bonds formed by the C-terminal Gly of ubiquitin (a 76-residue protein attached to proteins as an intracellular targeting signal).</text>
        <dbReference type="EC" id="3.4.19.12"/>
    </reaction>
</comment>
<accession>A0A7R9LYI0</accession>
<feature type="compositionally biased region" description="Low complexity" evidence="14">
    <location>
        <begin position="237"/>
        <end position="257"/>
    </location>
</feature>
<evidence type="ECO:0000256" key="9">
    <source>
        <dbReference type="ARBA" id="ARBA00022723"/>
    </source>
</evidence>
<dbReference type="SUPFAM" id="SSF74924">
    <property type="entry name" value="Cap-Gly domain"/>
    <property type="match status" value="2"/>
</dbReference>
<gene>
    <name evidence="17" type="ORF">ONB1V03_LOCUS7647</name>
</gene>
<keyword evidence="6" id="KW-0963">Cytoplasm</keyword>
<keyword evidence="8" id="KW-0645">Protease</keyword>
<evidence type="ECO:0000256" key="2">
    <source>
        <dbReference type="ARBA" id="ARBA00004300"/>
    </source>
</evidence>
<evidence type="ECO:0000256" key="13">
    <source>
        <dbReference type="ARBA" id="ARBA00022833"/>
    </source>
</evidence>
<evidence type="ECO:0000313" key="17">
    <source>
        <dbReference type="EMBL" id="CAD7650127.1"/>
    </source>
</evidence>
<dbReference type="InterPro" id="IPR001394">
    <property type="entry name" value="Peptidase_C19_UCH"/>
</dbReference>
<dbReference type="PROSITE" id="PS50245">
    <property type="entry name" value="CAP_GLY_2"/>
    <property type="match status" value="1"/>
</dbReference>
<dbReference type="InterPro" id="IPR028889">
    <property type="entry name" value="USP"/>
</dbReference>
<feature type="region of interest" description="Disordered" evidence="14">
    <location>
        <begin position="1"/>
        <end position="31"/>
    </location>
</feature>
<dbReference type="Gene3D" id="2.30.30.190">
    <property type="entry name" value="CAP Gly-rich-like domain"/>
    <property type="match status" value="2"/>
</dbReference>
<comment type="subcellular location">
    <subcellularLocation>
        <location evidence="2">Cytoplasm</location>
        <location evidence="2">Cytoskeleton</location>
        <location evidence="2">Microtubule organizing center</location>
        <location evidence="2">Centrosome</location>
    </subcellularLocation>
    <subcellularLocation>
        <location evidence="3">Cytoplasm</location>
        <location evidence="3">Perinuclear region</location>
    </subcellularLocation>
</comment>
<evidence type="ECO:0000256" key="6">
    <source>
        <dbReference type="ARBA" id="ARBA00022490"/>
    </source>
</evidence>
<comment type="similarity">
    <text evidence="4">Belongs to the peptidase C19 family.</text>
</comment>
<dbReference type="SUPFAM" id="SSF54001">
    <property type="entry name" value="Cysteine proteinases"/>
    <property type="match status" value="1"/>
</dbReference>
<reference evidence="17" key="1">
    <citation type="submission" date="2020-11" db="EMBL/GenBank/DDBJ databases">
        <authorList>
            <person name="Tran Van P."/>
        </authorList>
    </citation>
    <scope>NUCLEOTIDE SEQUENCE</scope>
</reference>
<keyword evidence="11" id="KW-0378">Hydrolase</keyword>
<dbReference type="InterPro" id="IPR038765">
    <property type="entry name" value="Papain-like_cys_pep_sf"/>
</dbReference>
<keyword evidence="10" id="KW-0833">Ubl conjugation pathway</keyword>
<name>A0A7R9LYI0_9ACAR</name>
<dbReference type="GO" id="GO:0016579">
    <property type="term" value="P:protein deubiquitination"/>
    <property type="evidence" value="ECO:0007669"/>
    <property type="project" value="InterPro"/>
</dbReference>
<evidence type="ECO:0000313" key="18">
    <source>
        <dbReference type="Proteomes" id="UP000728032"/>
    </source>
</evidence>
<evidence type="ECO:0000256" key="11">
    <source>
        <dbReference type="ARBA" id="ARBA00022801"/>
    </source>
</evidence>
<dbReference type="EMBL" id="OC918793">
    <property type="protein sequence ID" value="CAD7650127.1"/>
    <property type="molecule type" value="Genomic_DNA"/>
</dbReference>
<keyword evidence="13" id="KW-0862">Zinc</keyword>
<dbReference type="Gene3D" id="3.90.70.10">
    <property type="entry name" value="Cysteine proteinases"/>
    <property type="match status" value="1"/>
</dbReference>
<dbReference type="AlphaFoldDB" id="A0A7R9LYI0"/>
<evidence type="ECO:0000256" key="12">
    <source>
        <dbReference type="ARBA" id="ARBA00022807"/>
    </source>
</evidence>
<dbReference type="GO" id="GO:0006508">
    <property type="term" value="P:proteolysis"/>
    <property type="evidence" value="ECO:0007669"/>
    <property type="project" value="UniProtKB-KW"/>
</dbReference>
<evidence type="ECO:0000256" key="10">
    <source>
        <dbReference type="ARBA" id="ARBA00022786"/>
    </source>
</evidence>